<dbReference type="Pfam" id="PF10294">
    <property type="entry name" value="Methyltransf_16"/>
    <property type="match status" value="1"/>
</dbReference>
<dbReference type="InterPro" id="IPR019410">
    <property type="entry name" value="Methyltransf_16"/>
</dbReference>
<evidence type="ECO:0000256" key="6">
    <source>
        <dbReference type="ARBA" id="ARBA00022603"/>
    </source>
</evidence>
<dbReference type="OrthoDB" id="413520at2759"/>
<feature type="compositionally biased region" description="Basic and acidic residues" evidence="9">
    <location>
        <begin position="326"/>
        <end position="343"/>
    </location>
</feature>
<evidence type="ECO:0000256" key="7">
    <source>
        <dbReference type="ARBA" id="ARBA00022679"/>
    </source>
</evidence>
<dbReference type="GO" id="GO:0005634">
    <property type="term" value="C:nucleus"/>
    <property type="evidence" value="ECO:0007669"/>
    <property type="project" value="UniProtKB-SubCell"/>
</dbReference>
<reference evidence="11" key="1">
    <citation type="journal article" date="2023" name="Commun. Biol.">
        <title>Genome analysis of Parmales, the sister group of diatoms, reveals the evolutionary specialization of diatoms from phago-mixotrophs to photoautotrophs.</title>
        <authorList>
            <person name="Ban H."/>
            <person name="Sato S."/>
            <person name="Yoshikawa S."/>
            <person name="Yamada K."/>
            <person name="Nakamura Y."/>
            <person name="Ichinomiya M."/>
            <person name="Sato N."/>
            <person name="Blanc-Mathieu R."/>
            <person name="Endo H."/>
            <person name="Kuwata A."/>
            <person name="Ogata H."/>
        </authorList>
    </citation>
    <scope>NUCLEOTIDE SEQUENCE [LARGE SCALE GENOMIC DNA]</scope>
</reference>
<dbReference type="InterPro" id="IPR025800">
    <property type="entry name" value="CaM-Lys-N-MeTrfase"/>
</dbReference>
<dbReference type="EMBL" id="BRYA01000211">
    <property type="protein sequence ID" value="GMI44269.1"/>
    <property type="molecule type" value="Genomic_DNA"/>
</dbReference>
<gene>
    <name evidence="10" type="ORF">TrCOL_g1435</name>
</gene>
<evidence type="ECO:0000256" key="5">
    <source>
        <dbReference type="ARBA" id="ARBA00022490"/>
    </source>
</evidence>
<keyword evidence="7" id="KW-0808">Transferase</keyword>
<evidence type="ECO:0000313" key="11">
    <source>
        <dbReference type="Proteomes" id="UP001165065"/>
    </source>
</evidence>
<evidence type="ECO:0000256" key="4">
    <source>
        <dbReference type="ARBA" id="ARBA00020594"/>
    </source>
</evidence>
<keyword evidence="11" id="KW-1185">Reference proteome</keyword>
<feature type="region of interest" description="Disordered" evidence="9">
    <location>
        <begin position="314"/>
        <end position="349"/>
    </location>
</feature>
<organism evidence="10 11">
    <name type="scientific">Triparma columacea</name>
    <dbReference type="NCBI Taxonomy" id="722753"/>
    <lineage>
        <taxon>Eukaryota</taxon>
        <taxon>Sar</taxon>
        <taxon>Stramenopiles</taxon>
        <taxon>Ochrophyta</taxon>
        <taxon>Bolidophyceae</taxon>
        <taxon>Parmales</taxon>
        <taxon>Triparmaceae</taxon>
        <taxon>Triparma</taxon>
    </lineage>
</organism>
<dbReference type="EC" id="2.1.1.60" evidence="3"/>
<comment type="caution">
    <text evidence="10">The sequence shown here is derived from an EMBL/GenBank/DDBJ whole genome shotgun (WGS) entry which is preliminary data.</text>
</comment>
<name>A0A9W7GG62_9STRA</name>
<dbReference type="SUPFAM" id="SSF53335">
    <property type="entry name" value="S-adenosyl-L-methionine-dependent methyltransferases"/>
    <property type="match status" value="1"/>
</dbReference>
<dbReference type="PANTHER" id="PTHR13539">
    <property type="entry name" value="CALMODULIN-LYSINE N-METHYLTRANSFERASE"/>
    <property type="match status" value="1"/>
</dbReference>
<evidence type="ECO:0000256" key="3">
    <source>
        <dbReference type="ARBA" id="ARBA00011914"/>
    </source>
</evidence>
<dbReference type="GO" id="GO:0005737">
    <property type="term" value="C:cytoplasm"/>
    <property type="evidence" value="ECO:0007669"/>
    <property type="project" value="UniProtKB-SubCell"/>
</dbReference>
<accession>A0A9W7GG62</accession>
<keyword evidence="8" id="KW-0539">Nucleus</keyword>
<evidence type="ECO:0000256" key="1">
    <source>
        <dbReference type="ARBA" id="ARBA00004123"/>
    </source>
</evidence>
<sequence length="349" mass="38682">MRLIRRAVILKSLTSDERKYIKVTTITYPPGLSNAQSLGAVMKSESSPSSNTTDVWVLLNLDSPSLPFTSSDLLCDSEIKSARFKDDTSIIFRSCTSTPTRSSLTSNLTHGCDNTGQTRIWECATLTLRYLLSKYDRTQIGELLELGCGMVGFAGLYSGGLITDGHTSGVFNNLINLELNQSQGSATRLLWDSGSVGYEVCKSLGGPKFDTIVVADCVHFKDFHDALACTIGRLLKVGGRAVLVQPRRGGSLDAFNRVVVGSDDDCDSCLNWVSETAETADFDVWRGHVNQEHGGYREDAHLPVYVEVRKRREWREDDDGGGVRRRAGEEMRKREEERRERILKGKGRS</sequence>
<evidence type="ECO:0000256" key="9">
    <source>
        <dbReference type="SAM" id="MobiDB-lite"/>
    </source>
</evidence>
<dbReference type="PANTHER" id="PTHR13539:SF3">
    <property type="entry name" value="CALMODULIN-LYSINE N-METHYLTRANSFERASE"/>
    <property type="match status" value="1"/>
</dbReference>
<keyword evidence="5" id="KW-0963">Cytoplasm</keyword>
<proteinExistence type="predicted"/>
<evidence type="ECO:0000256" key="2">
    <source>
        <dbReference type="ARBA" id="ARBA00004496"/>
    </source>
</evidence>
<evidence type="ECO:0000256" key="8">
    <source>
        <dbReference type="ARBA" id="ARBA00023242"/>
    </source>
</evidence>
<protein>
    <recommendedName>
        <fullName evidence="4">Calmodulin-lysine N-methyltransferase</fullName>
        <ecNumber evidence="3">2.1.1.60</ecNumber>
    </recommendedName>
</protein>
<comment type="subcellular location">
    <subcellularLocation>
        <location evidence="2">Cytoplasm</location>
    </subcellularLocation>
    <subcellularLocation>
        <location evidence="1">Nucleus</location>
    </subcellularLocation>
</comment>
<dbReference type="InterPro" id="IPR029063">
    <property type="entry name" value="SAM-dependent_MTases_sf"/>
</dbReference>
<dbReference type="GO" id="GO:0032259">
    <property type="term" value="P:methylation"/>
    <property type="evidence" value="ECO:0007669"/>
    <property type="project" value="UniProtKB-KW"/>
</dbReference>
<dbReference type="AlphaFoldDB" id="A0A9W7GG62"/>
<dbReference type="Gene3D" id="3.40.50.150">
    <property type="entry name" value="Vaccinia Virus protein VP39"/>
    <property type="match status" value="1"/>
</dbReference>
<dbReference type="GO" id="GO:0018025">
    <property type="term" value="F:calmodulin-lysine N-methyltransferase activity"/>
    <property type="evidence" value="ECO:0007669"/>
    <property type="project" value="UniProtKB-EC"/>
</dbReference>
<keyword evidence="6" id="KW-0489">Methyltransferase</keyword>
<evidence type="ECO:0000313" key="10">
    <source>
        <dbReference type="EMBL" id="GMI44269.1"/>
    </source>
</evidence>
<dbReference type="Proteomes" id="UP001165065">
    <property type="component" value="Unassembled WGS sequence"/>
</dbReference>